<dbReference type="EMBL" id="AP026933">
    <property type="protein sequence ID" value="BDT03031.1"/>
    <property type="molecule type" value="Genomic_DNA"/>
</dbReference>
<evidence type="ECO:0000256" key="1">
    <source>
        <dbReference type="SAM" id="Phobius"/>
    </source>
</evidence>
<keyword evidence="3" id="KW-1185">Reference proteome</keyword>
<accession>A0ABM8BTJ5</accession>
<evidence type="ECO:0000313" key="2">
    <source>
        <dbReference type="EMBL" id="BDT03031.1"/>
    </source>
</evidence>
<proteinExistence type="predicted"/>
<feature type="transmembrane region" description="Helical" evidence="1">
    <location>
        <begin position="44"/>
        <end position="65"/>
    </location>
</feature>
<protein>
    <submittedName>
        <fullName evidence="2">Uncharacterized protein</fullName>
    </submittedName>
</protein>
<evidence type="ECO:0000313" key="3">
    <source>
        <dbReference type="Proteomes" id="UP001163387"/>
    </source>
</evidence>
<keyword evidence="1" id="KW-0472">Membrane</keyword>
<gene>
    <name evidence="2" type="ORF">SHM_06770</name>
</gene>
<reference evidence="2 3" key="1">
    <citation type="journal article" date="2022" name="Front. Microbiol.">
        <title>Male-killing mechanisms vary between Spiroplasma species.</title>
        <authorList>
            <person name="Arai H."/>
            <person name="Inoue M."/>
            <person name="Kageyama D."/>
        </authorList>
    </citation>
    <scope>NUCLEOTIDE SEQUENCE [LARGE SCALE GENOMIC DNA]</scope>
    <source>
        <strain evidence="3">sHm</strain>
    </source>
</reference>
<keyword evidence="1" id="KW-1133">Transmembrane helix</keyword>
<dbReference type="Proteomes" id="UP001163387">
    <property type="component" value="Chromosome"/>
</dbReference>
<feature type="transmembrane region" description="Helical" evidence="1">
    <location>
        <begin position="7"/>
        <end position="29"/>
    </location>
</feature>
<organism evidence="2 3">
    <name type="scientific">Spiroplasma ixodetis</name>
    <dbReference type="NCBI Taxonomy" id="2141"/>
    <lineage>
        <taxon>Bacteria</taxon>
        <taxon>Bacillati</taxon>
        <taxon>Mycoplasmatota</taxon>
        <taxon>Mollicutes</taxon>
        <taxon>Entomoplasmatales</taxon>
        <taxon>Spiroplasmataceae</taxon>
        <taxon>Spiroplasma</taxon>
    </lineage>
</organism>
<keyword evidence="1" id="KW-0812">Transmembrane</keyword>
<sequence length="134" mass="14859">MKKIQKYFTYTGGILGGSTALGGISYFYYDLISKNKEAFHDPEAGMALFGIMFTIAGSPLIGAFLDSKLEYGIGTSISNIYDKCFPTNISDINVESNNEQQISERTPLLRNNDITSINSEQLPIINQNHCQLTF</sequence>
<name>A0ABM8BTJ5_9MOLU</name>